<dbReference type="PANTHER" id="PTHR46698">
    <property type="entry name" value="CROSSVEINLESS 2"/>
    <property type="match status" value="1"/>
</dbReference>
<dbReference type="EMBL" id="JANEYF010002239">
    <property type="protein sequence ID" value="KAJ8949216.1"/>
    <property type="molecule type" value="Genomic_DNA"/>
</dbReference>
<keyword evidence="3" id="KW-0732">Signal</keyword>
<protein>
    <submittedName>
        <fullName evidence="4">Uncharacterized protein</fullName>
    </submittedName>
</protein>
<evidence type="ECO:0000313" key="4">
    <source>
        <dbReference type="EMBL" id="KAJ8949216.1"/>
    </source>
</evidence>
<evidence type="ECO:0000256" key="2">
    <source>
        <dbReference type="ARBA" id="ARBA00022525"/>
    </source>
</evidence>
<dbReference type="PANTHER" id="PTHR46698:SF3">
    <property type="entry name" value="TENECTIN ISOFORM 1-RELATED"/>
    <property type="match status" value="1"/>
</dbReference>
<accession>A0AAV8YEM3</accession>
<dbReference type="Proteomes" id="UP001162156">
    <property type="component" value="Unassembled WGS sequence"/>
</dbReference>
<proteinExistence type="predicted"/>
<name>A0AAV8YEM3_9CUCU</name>
<dbReference type="AlphaFoldDB" id="A0AAV8YEM3"/>
<keyword evidence="5" id="KW-1185">Reference proteome</keyword>
<comment type="subcellular location">
    <subcellularLocation>
        <location evidence="1">Secreted</location>
    </subcellularLocation>
</comment>
<evidence type="ECO:0000256" key="1">
    <source>
        <dbReference type="ARBA" id="ARBA00004613"/>
    </source>
</evidence>
<sequence length="598" mass="66554">MNFKIQIIKGFFSTTTKPKSTEPVTFKTVNAITTTNYKEKIKPDHLVETDDLSGLFEWIEDGRLNRKVDNETNSTEITTENTTVTEFTTNDDARELSDTTTSEITSTLKYITDNLIAAETSSYEQSTEPENTSTTENIITSTTDLASNVSYPVTLKTILNSTDCIKSKENLLELLQNNRIEVTTLLPVDANEINKLADLRKNSYEEYFTTTDSEEDSTETTTAEDVTEVDLVGRVNVASATLRNIPNIPNLQPELEAILNITKHKSEDYEYDYNEPSLPPSLPNLRIIPFVAADALDPKKDISKENVIYPQERVTDTSFGYTNLFSPPIETEGGFVPKGPPILDNFYENAVTVPSITIDPKPNNGELKPFNHLPTFTDDEAPTVVLDRHEGTSNVQEIVTVAERVITPDPFRDVIRTEPAPNLQSLIVDMMPFLARKTTTPLPQIVTEKPLQQTTLKIVEENDNKTDEGFSLDKVLQLLFSGDSAEKTETYTNKIQTTVFKPADRLSIGLTTLAPSSNDKFNSTDTFTENLEQHEGVQDSNSNHPNNVDSPGVGLLKLAGCNIYGRMYRVGRIISELSSPCLECKCTEVGVQCKALKC</sequence>
<reference evidence="4" key="1">
    <citation type="journal article" date="2023" name="Insect Mol. Biol.">
        <title>Genome sequencing provides insights into the evolution of gene families encoding plant cell wall-degrading enzymes in longhorned beetles.</title>
        <authorList>
            <person name="Shin N.R."/>
            <person name="Okamura Y."/>
            <person name="Kirsch R."/>
            <person name="Pauchet Y."/>
        </authorList>
    </citation>
    <scope>NUCLEOTIDE SEQUENCE</scope>
    <source>
        <strain evidence="4">RBIC_L_NR</strain>
    </source>
</reference>
<dbReference type="InterPro" id="IPR052424">
    <property type="entry name" value="Kielin_Chordin-BMP_Reg"/>
</dbReference>
<keyword evidence="2" id="KW-0964">Secreted</keyword>
<organism evidence="4 5">
    <name type="scientific">Rhamnusium bicolor</name>
    <dbReference type="NCBI Taxonomy" id="1586634"/>
    <lineage>
        <taxon>Eukaryota</taxon>
        <taxon>Metazoa</taxon>
        <taxon>Ecdysozoa</taxon>
        <taxon>Arthropoda</taxon>
        <taxon>Hexapoda</taxon>
        <taxon>Insecta</taxon>
        <taxon>Pterygota</taxon>
        <taxon>Neoptera</taxon>
        <taxon>Endopterygota</taxon>
        <taxon>Coleoptera</taxon>
        <taxon>Polyphaga</taxon>
        <taxon>Cucujiformia</taxon>
        <taxon>Chrysomeloidea</taxon>
        <taxon>Cerambycidae</taxon>
        <taxon>Lepturinae</taxon>
        <taxon>Rhagiini</taxon>
        <taxon>Rhamnusium</taxon>
    </lineage>
</organism>
<comment type="caution">
    <text evidence="4">The sequence shown here is derived from an EMBL/GenBank/DDBJ whole genome shotgun (WGS) entry which is preliminary data.</text>
</comment>
<evidence type="ECO:0000256" key="3">
    <source>
        <dbReference type="ARBA" id="ARBA00022729"/>
    </source>
</evidence>
<evidence type="ECO:0000313" key="5">
    <source>
        <dbReference type="Proteomes" id="UP001162156"/>
    </source>
</evidence>
<dbReference type="GO" id="GO:0005576">
    <property type="term" value="C:extracellular region"/>
    <property type="evidence" value="ECO:0007669"/>
    <property type="project" value="UniProtKB-SubCell"/>
</dbReference>
<gene>
    <name evidence="4" type="ORF">NQ314_008276</name>
</gene>